<gene>
    <name evidence="1" type="ORF">ACJIZ3_011216</name>
</gene>
<evidence type="ECO:0000313" key="1">
    <source>
        <dbReference type="EMBL" id="KAL3849334.1"/>
    </source>
</evidence>
<name>A0ABD3UIH8_9LAMI</name>
<evidence type="ECO:0000313" key="2">
    <source>
        <dbReference type="Proteomes" id="UP001634393"/>
    </source>
</evidence>
<accession>A0ABD3UIH8</accession>
<reference evidence="1 2" key="1">
    <citation type="submission" date="2024-12" db="EMBL/GenBank/DDBJ databases">
        <title>The unique morphological basis and parallel evolutionary history of personate flowers in Penstemon.</title>
        <authorList>
            <person name="Depatie T.H."/>
            <person name="Wessinger C.A."/>
        </authorList>
    </citation>
    <scope>NUCLEOTIDE SEQUENCE [LARGE SCALE GENOMIC DNA]</scope>
    <source>
        <strain evidence="1">WTNN_2</strain>
        <tissue evidence="1">Leaf</tissue>
    </source>
</reference>
<dbReference type="Proteomes" id="UP001634393">
    <property type="component" value="Unassembled WGS sequence"/>
</dbReference>
<sequence length="165" mass="18729">MEVCSSFMCSQVCSCCLCSQDSFCVSDSLLGFYWIEPDMDLVHVFPVQKLKLCSPSLFYPEGGYTFQLLKVKMDYTNNLLHRSIVNMASTSTRPVILQNCSIQECCIQQHLEGTTIGEFFKNLATVLPKYCIFKKIDTALAIVKKRKPQNSRRNQSGIIQTTNFP</sequence>
<comment type="caution">
    <text evidence="1">The sequence shown here is derived from an EMBL/GenBank/DDBJ whole genome shotgun (WGS) entry which is preliminary data.</text>
</comment>
<dbReference type="EMBL" id="JBJXBP010000001">
    <property type="protein sequence ID" value="KAL3849334.1"/>
    <property type="molecule type" value="Genomic_DNA"/>
</dbReference>
<dbReference type="AlphaFoldDB" id="A0ABD3UIH8"/>
<proteinExistence type="predicted"/>
<protein>
    <submittedName>
        <fullName evidence="1">Uncharacterized protein</fullName>
    </submittedName>
</protein>
<keyword evidence="2" id="KW-1185">Reference proteome</keyword>
<organism evidence="1 2">
    <name type="scientific">Penstemon smallii</name>
    <dbReference type="NCBI Taxonomy" id="265156"/>
    <lineage>
        <taxon>Eukaryota</taxon>
        <taxon>Viridiplantae</taxon>
        <taxon>Streptophyta</taxon>
        <taxon>Embryophyta</taxon>
        <taxon>Tracheophyta</taxon>
        <taxon>Spermatophyta</taxon>
        <taxon>Magnoliopsida</taxon>
        <taxon>eudicotyledons</taxon>
        <taxon>Gunneridae</taxon>
        <taxon>Pentapetalae</taxon>
        <taxon>asterids</taxon>
        <taxon>lamiids</taxon>
        <taxon>Lamiales</taxon>
        <taxon>Plantaginaceae</taxon>
        <taxon>Cheloneae</taxon>
        <taxon>Penstemon</taxon>
    </lineage>
</organism>